<name>A0ABP0H8V3_9DINO</name>
<evidence type="ECO:0000313" key="10">
    <source>
        <dbReference type="Proteomes" id="UP001642484"/>
    </source>
</evidence>
<evidence type="ECO:0000256" key="2">
    <source>
        <dbReference type="ARBA" id="ARBA00022670"/>
    </source>
</evidence>
<comment type="caution">
    <text evidence="9">The sequence shown here is derived from an EMBL/GenBank/DDBJ whole genome shotgun (WGS) entry which is preliminary data.</text>
</comment>
<feature type="compositionally biased region" description="Pro residues" evidence="7">
    <location>
        <begin position="461"/>
        <end position="470"/>
    </location>
</feature>
<dbReference type="Pfam" id="PF00026">
    <property type="entry name" value="Asp"/>
    <property type="match status" value="1"/>
</dbReference>
<evidence type="ECO:0000256" key="5">
    <source>
        <dbReference type="RuleBase" id="RU000454"/>
    </source>
</evidence>
<feature type="coiled-coil region" evidence="6">
    <location>
        <begin position="165"/>
        <end position="199"/>
    </location>
</feature>
<dbReference type="InterPro" id="IPR021109">
    <property type="entry name" value="Peptidase_aspartic_dom_sf"/>
</dbReference>
<reference evidence="9 10" key="1">
    <citation type="submission" date="2024-02" db="EMBL/GenBank/DDBJ databases">
        <authorList>
            <person name="Chen Y."/>
            <person name="Shah S."/>
            <person name="Dougan E. K."/>
            <person name="Thang M."/>
            <person name="Chan C."/>
        </authorList>
    </citation>
    <scope>NUCLEOTIDE SEQUENCE [LARGE SCALE GENOMIC DNA]</scope>
</reference>
<accession>A0ABP0H8V3</accession>
<dbReference type="CDD" id="cd05471">
    <property type="entry name" value="pepsin_like"/>
    <property type="match status" value="1"/>
</dbReference>
<feature type="region of interest" description="Disordered" evidence="7">
    <location>
        <begin position="528"/>
        <end position="558"/>
    </location>
</feature>
<evidence type="ECO:0000259" key="8">
    <source>
        <dbReference type="PROSITE" id="PS51767"/>
    </source>
</evidence>
<comment type="similarity">
    <text evidence="1 5">Belongs to the peptidase A1 family.</text>
</comment>
<feature type="region of interest" description="Disordered" evidence="7">
    <location>
        <begin position="849"/>
        <end position="872"/>
    </location>
</feature>
<dbReference type="InterPro" id="IPR001969">
    <property type="entry name" value="Aspartic_peptidase_AS"/>
</dbReference>
<dbReference type="PANTHER" id="PTHR47966:SF51">
    <property type="entry name" value="BETA-SITE APP-CLEAVING ENZYME, ISOFORM A-RELATED"/>
    <property type="match status" value="1"/>
</dbReference>
<feature type="compositionally biased region" description="Polar residues" evidence="7">
    <location>
        <begin position="849"/>
        <end position="864"/>
    </location>
</feature>
<evidence type="ECO:0000256" key="7">
    <source>
        <dbReference type="SAM" id="MobiDB-lite"/>
    </source>
</evidence>
<dbReference type="InterPro" id="IPR033121">
    <property type="entry name" value="PEPTIDASE_A1"/>
</dbReference>
<dbReference type="InterPro" id="IPR001461">
    <property type="entry name" value="Aspartic_peptidase_A1"/>
</dbReference>
<feature type="region of interest" description="Disordered" evidence="7">
    <location>
        <begin position="264"/>
        <end position="308"/>
    </location>
</feature>
<organism evidence="9 10">
    <name type="scientific">Durusdinium trenchii</name>
    <dbReference type="NCBI Taxonomy" id="1381693"/>
    <lineage>
        <taxon>Eukaryota</taxon>
        <taxon>Sar</taxon>
        <taxon>Alveolata</taxon>
        <taxon>Dinophyceae</taxon>
        <taxon>Suessiales</taxon>
        <taxon>Symbiodiniaceae</taxon>
        <taxon>Durusdinium</taxon>
    </lineage>
</organism>
<dbReference type="EMBL" id="CAXAMN010000137">
    <property type="protein sequence ID" value="CAK8986654.1"/>
    <property type="molecule type" value="Genomic_DNA"/>
</dbReference>
<keyword evidence="3 5" id="KW-0064">Aspartyl protease</keyword>
<gene>
    <name evidence="9" type="ORF">CCMP2556_LOCUS581</name>
</gene>
<keyword evidence="2 5" id="KW-0645">Protease</keyword>
<dbReference type="PROSITE" id="PS51767">
    <property type="entry name" value="PEPTIDASE_A1"/>
    <property type="match status" value="1"/>
</dbReference>
<evidence type="ECO:0000313" key="9">
    <source>
        <dbReference type="EMBL" id="CAK8986654.1"/>
    </source>
</evidence>
<evidence type="ECO:0000256" key="6">
    <source>
        <dbReference type="SAM" id="Coils"/>
    </source>
</evidence>
<feature type="compositionally biased region" description="Low complexity" evidence="7">
    <location>
        <begin position="447"/>
        <end position="460"/>
    </location>
</feature>
<keyword evidence="6" id="KW-0175">Coiled coil</keyword>
<protein>
    <recommendedName>
        <fullName evidence="8">Peptidase A1 domain-containing protein</fullName>
    </recommendedName>
</protein>
<feature type="domain" description="Peptidase A1" evidence="8">
    <location>
        <begin position="535"/>
        <end position="841"/>
    </location>
</feature>
<keyword evidence="4 5" id="KW-0378">Hydrolase</keyword>
<dbReference type="SUPFAM" id="SSF50630">
    <property type="entry name" value="Acid proteases"/>
    <property type="match status" value="1"/>
</dbReference>
<evidence type="ECO:0000256" key="3">
    <source>
        <dbReference type="ARBA" id="ARBA00022750"/>
    </source>
</evidence>
<dbReference type="PRINTS" id="PR00792">
    <property type="entry name" value="PEPSIN"/>
</dbReference>
<dbReference type="PROSITE" id="PS00141">
    <property type="entry name" value="ASP_PROTEASE"/>
    <property type="match status" value="1"/>
</dbReference>
<feature type="region of interest" description="Disordered" evidence="7">
    <location>
        <begin position="357"/>
        <end position="381"/>
    </location>
</feature>
<keyword evidence="10" id="KW-1185">Reference proteome</keyword>
<dbReference type="PANTHER" id="PTHR47966">
    <property type="entry name" value="BETA-SITE APP-CLEAVING ENZYME, ISOFORM A-RELATED"/>
    <property type="match status" value="1"/>
</dbReference>
<proteinExistence type="inferred from homology"/>
<feature type="compositionally biased region" description="Basic and acidic residues" evidence="7">
    <location>
        <begin position="278"/>
        <end position="287"/>
    </location>
</feature>
<feature type="coiled-coil region" evidence="6">
    <location>
        <begin position="90"/>
        <end position="139"/>
    </location>
</feature>
<evidence type="ECO:0000256" key="4">
    <source>
        <dbReference type="ARBA" id="ARBA00022801"/>
    </source>
</evidence>
<dbReference type="InterPro" id="IPR034164">
    <property type="entry name" value="Pepsin-like_dom"/>
</dbReference>
<dbReference type="Gene3D" id="2.40.70.10">
    <property type="entry name" value="Acid Proteases"/>
    <property type="match status" value="1"/>
</dbReference>
<sequence length="872" mass="96558">MAATSSGALRALSREERYAGGVSDLMNCLDEQLRPEPRLCWDFETLQAHLQQQRRRQAERVLARRLESLRAVSQAQASLGRFLDRRTSSVQEASCAASDAQGRLNRLQEQSQTVRVSALKRAQASLADAEQRALQEARARHLLLDQREQELATLLKLSGSLRSKSKATAENLTRMRETLEAAQRQASDVLEEKSYMEERRVQIEAREASLPVMERAWKEVVAQVGRDPKKRPALLAMAIEHISNELLKDQRYISCFTALEQKVSSDDRRGENPPLRRVVREAASERRRTPRRSTPCQEVPAPVSAASETLEDDLEVELEVEVDSPADVDGDGEVIWTPRESVTAVPGSVVGSAALERMGASKTQEEDQATSTEPEMKKVVTRSITAPPRRLHRWPPSSASGRVLVQTIPSARLEASPVRQAVRQCSQPSTLLGSNTSQPSEALRFVSAASPPAAPRSLEPPSTPQMPPRPHWLEIRAGELLGEPSWDCKHHLVSLFATSTAACHDACRWTRRTRRTHRTRCAAAVARSGARSARVLQRPTVSSANGDEPRTEDGGVDGTAVKKEVRRNGSAWNLGVLVEVGGTLVSVGKVSSDLGSGPLHVDTYHVGPMQVDHQPFGMIREMSGEVFASFPFEGILGLAFPSLSFAHIEPFFERVIKNKLLRQNEFAFYLNVDSNRPSALLWGGVDKDLYEGDIVMFPVVKPHYWALELVDFRIGNRSLLGKKPTYLIVDTGTTYFTAPESIYGAIMDSFPEAPCSHVEKTYLPLTYVLRSGPSSTWDLKVSQETYMVGDDADNCMPAFMRLDIKKEFGPAMILGEVFMRHFFTVFSRGSGDLNEAKVGFAPAKLGQTPKVTSNSSFQTATSPEASLIRRER</sequence>
<dbReference type="Proteomes" id="UP001642484">
    <property type="component" value="Unassembled WGS sequence"/>
</dbReference>
<feature type="region of interest" description="Disordered" evidence="7">
    <location>
        <begin position="447"/>
        <end position="470"/>
    </location>
</feature>
<evidence type="ECO:0000256" key="1">
    <source>
        <dbReference type="ARBA" id="ARBA00007447"/>
    </source>
</evidence>